<evidence type="ECO:0000256" key="2">
    <source>
        <dbReference type="ARBA" id="ARBA00022448"/>
    </source>
</evidence>
<evidence type="ECO:0000256" key="5">
    <source>
        <dbReference type="ARBA" id="ARBA00023136"/>
    </source>
</evidence>
<comment type="subcellular location">
    <subcellularLocation>
        <location evidence="1">Membrane</location>
        <topology evidence="1">Single-pass membrane protein</topology>
    </subcellularLocation>
</comment>
<feature type="domain" description="T-SNARE coiled-coil homology" evidence="8">
    <location>
        <begin position="173"/>
        <end position="235"/>
    </location>
</feature>
<dbReference type="PANTHER" id="PTHR12791">
    <property type="entry name" value="GOLGI SNARE BET1-RELATED"/>
    <property type="match status" value="1"/>
</dbReference>
<keyword evidence="3 7" id="KW-0812">Transmembrane</keyword>
<feature type="region of interest" description="Disordered" evidence="6">
    <location>
        <begin position="109"/>
        <end position="163"/>
    </location>
</feature>
<evidence type="ECO:0000256" key="7">
    <source>
        <dbReference type="SAM" id="Phobius"/>
    </source>
</evidence>
<dbReference type="GO" id="GO:0012505">
    <property type="term" value="C:endomembrane system"/>
    <property type="evidence" value="ECO:0007669"/>
    <property type="project" value="UniProtKB-ARBA"/>
</dbReference>
<keyword evidence="4 7" id="KW-1133">Transmembrane helix</keyword>
<evidence type="ECO:0000256" key="6">
    <source>
        <dbReference type="SAM" id="MobiDB-lite"/>
    </source>
</evidence>
<keyword evidence="2" id="KW-0813">Transport</keyword>
<evidence type="ECO:0000256" key="1">
    <source>
        <dbReference type="ARBA" id="ARBA00004167"/>
    </source>
</evidence>
<accession>A0A0F7SGE9</accession>
<feature type="transmembrane region" description="Helical" evidence="7">
    <location>
        <begin position="243"/>
        <end position="262"/>
    </location>
</feature>
<organism evidence="9">
    <name type="scientific">Phaffia rhodozyma</name>
    <name type="common">Yeast</name>
    <name type="synonym">Xanthophyllomyces dendrorhous</name>
    <dbReference type="NCBI Taxonomy" id="264483"/>
    <lineage>
        <taxon>Eukaryota</taxon>
        <taxon>Fungi</taxon>
        <taxon>Dikarya</taxon>
        <taxon>Basidiomycota</taxon>
        <taxon>Agaricomycotina</taxon>
        <taxon>Tremellomycetes</taxon>
        <taxon>Cystofilobasidiales</taxon>
        <taxon>Mrakiaceae</taxon>
        <taxon>Phaffia</taxon>
    </lineage>
</organism>
<sequence length="264" mass="29168">MSVPSLSTSKLSALSSSTLPLVLERQRSISIGLQPPAFTEATILKNLNLIQQGLQAIHFQSSTAPVSDSKGLRDGLDRLLGLMEQDPAGKEKVISIREFLTELATPLPSVASTRPASPTMPAAHLPRTNEPVFGESKPQSNKPYSSYRDEEDEESSPFDEPYRDDSEVMMQQREMMSDQDARLAQLSTSINRQHHLSLQIGDELEVHQDLLDDTDHALDRTTVRLDRARRQLDGFAGKAKENASAVTIVILIVLLAILILVFKT</sequence>
<keyword evidence="5 7" id="KW-0472">Membrane</keyword>
<dbReference type="InterPro" id="IPR000727">
    <property type="entry name" value="T_SNARE_dom"/>
</dbReference>
<dbReference type="SUPFAM" id="SSF58038">
    <property type="entry name" value="SNARE fusion complex"/>
    <property type="match status" value="1"/>
</dbReference>
<dbReference type="AlphaFoldDB" id="A0A0F7SGE9"/>
<proteinExistence type="predicted"/>
<dbReference type="SMART" id="SM00397">
    <property type="entry name" value="t_SNARE"/>
    <property type="match status" value="1"/>
</dbReference>
<name>A0A0F7SGE9_PHARH</name>
<evidence type="ECO:0000256" key="3">
    <source>
        <dbReference type="ARBA" id="ARBA00022692"/>
    </source>
</evidence>
<dbReference type="EMBL" id="LN483143">
    <property type="protein sequence ID" value="CDZ96364.1"/>
    <property type="molecule type" value="Genomic_DNA"/>
</dbReference>
<evidence type="ECO:0000313" key="9">
    <source>
        <dbReference type="EMBL" id="CDZ96364.1"/>
    </source>
</evidence>
<reference evidence="9" key="1">
    <citation type="submission" date="2014-08" db="EMBL/GenBank/DDBJ databases">
        <authorList>
            <person name="Sharma Rahul"/>
            <person name="Thines Marco"/>
        </authorList>
    </citation>
    <scope>NUCLEOTIDE SEQUENCE</scope>
</reference>
<dbReference type="Gene3D" id="1.20.5.110">
    <property type="match status" value="1"/>
</dbReference>
<evidence type="ECO:0000256" key="4">
    <source>
        <dbReference type="ARBA" id="ARBA00022989"/>
    </source>
</evidence>
<dbReference type="GO" id="GO:0016020">
    <property type="term" value="C:membrane"/>
    <property type="evidence" value="ECO:0007669"/>
    <property type="project" value="UniProtKB-SubCell"/>
</dbReference>
<protein>
    <submittedName>
        <fullName evidence="9">SNARE protein TLG1/Syntaxin 6</fullName>
    </submittedName>
</protein>
<dbReference type="GO" id="GO:0005737">
    <property type="term" value="C:cytoplasm"/>
    <property type="evidence" value="ECO:0007669"/>
    <property type="project" value="UniProtKB-ARBA"/>
</dbReference>
<dbReference type="CDD" id="cd15859">
    <property type="entry name" value="SNARE_SYN8"/>
    <property type="match status" value="1"/>
</dbReference>
<evidence type="ECO:0000259" key="8">
    <source>
        <dbReference type="PROSITE" id="PS50192"/>
    </source>
</evidence>
<dbReference type="PROSITE" id="PS50192">
    <property type="entry name" value="T_SNARE"/>
    <property type="match status" value="1"/>
</dbReference>